<name>A0A5C4MYI8_9RHOB</name>
<comment type="caution">
    <text evidence="1">The sequence shown here is derived from an EMBL/GenBank/DDBJ whole genome shotgun (WGS) entry which is preliminary data.</text>
</comment>
<organism evidence="1 2">
    <name type="scientific">Rubellimicrobium rubrum</name>
    <dbReference type="NCBI Taxonomy" id="2585369"/>
    <lineage>
        <taxon>Bacteria</taxon>
        <taxon>Pseudomonadati</taxon>
        <taxon>Pseudomonadota</taxon>
        <taxon>Alphaproteobacteria</taxon>
        <taxon>Rhodobacterales</taxon>
        <taxon>Roseobacteraceae</taxon>
        <taxon>Rubellimicrobium</taxon>
    </lineage>
</organism>
<dbReference type="RefSeq" id="WP_139076333.1">
    <property type="nucleotide sequence ID" value="NZ_VDFU01000007.1"/>
</dbReference>
<dbReference type="Proteomes" id="UP000305887">
    <property type="component" value="Unassembled WGS sequence"/>
</dbReference>
<protein>
    <submittedName>
        <fullName evidence="1">Uncharacterized protein</fullName>
    </submittedName>
</protein>
<gene>
    <name evidence="1" type="ORF">FHG66_08595</name>
</gene>
<evidence type="ECO:0000313" key="2">
    <source>
        <dbReference type="Proteomes" id="UP000305887"/>
    </source>
</evidence>
<dbReference type="AlphaFoldDB" id="A0A5C4MYI8"/>
<dbReference type="EMBL" id="VDFU01000007">
    <property type="protein sequence ID" value="TNC50537.1"/>
    <property type="molecule type" value="Genomic_DNA"/>
</dbReference>
<evidence type="ECO:0000313" key="1">
    <source>
        <dbReference type="EMBL" id="TNC50537.1"/>
    </source>
</evidence>
<reference evidence="1 2" key="1">
    <citation type="submission" date="2019-06" db="EMBL/GenBank/DDBJ databases">
        <title>YIM 131921 draft genome.</title>
        <authorList>
            <person name="Jiang L."/>
        </authorList>
    </citation>
    <scope>NUCLEOTIDE SEQUENCE [LARGE SCALE GENOMIC DNA]</scope>
    <source>
        <strain evidence="1 2">YIM 131921</strain>
    </source>
</reference>
<sequence length="96" mass="10955">MYLHNPTSQAHLEDLRARLRAQISCTHRDAQDPTSPHDVVNRLVGVVHRMDKGLITARDALEIYRSHQISGFSLGRWLVEMVDEGVYLDEIFDEAA</sequence>
<proteinExistence type="predicted"/>
<accession>A0A5C4MYI8</accession>
<keyword evidence="2" id="KW-1185">Reference proteome</keyword>